<feature type="domain" description="Alcohol dehydrogenase-like C-terminal" evidence="2">
    <location>
        <begin position="24"/>
        <end position="88"/>
    </location>
</feature>
<dbReference type="PANTHER" id="PTHR11695:SF294">
    <property type="entry name" value="RETICULON-4-INTERACTING PROTEIN 1, MITOCHONDRIAL"/>
    <property type="match status" value="1"/>
</dbReference>
<sequence length="117" mass="13039">MQGLRDKGKIRKSQRVLINGAGGGVGTFAIQYAKMLGAEVTGVDNAQKLDMLRSIGADCVLDYVKEDFTANGTRYDLILDVVGNRSVLIRRALRPGAHMPWSEGLFLAYSRRCWRHR</sequence>
<comment type="caution">
    <text evidence="3">The sequence shown here is derived from an EMBL/GenBank/DDBJ whole genome shotgun (WGS) entry which is preliminary data.</text>
</comment>
<dbReference type="PROSITE" id="PS01162">
    <property type="entry name" value="QOR_ZETA_CRYSTAL"/>
    <property type="match status" value="1"/>
</dbReference>
<evidence type="ECO:0000313" key="4">
    <source>
        <dbReference type="Proteomes" id="UP001527099"/>
    </source>
</evidence>
<protein>
    <submittedName>
        <fullName evidence="3">Zinc-binding dehydrogenase</fullName>
    </submittedName>
</protein>
<name>A0ABT4GH44_9BACL</name>
<keyword evidence="1" id="KW-0560">Oxidoreductase</keyword>
<evidence type="ECO:0000259" key="2">
    <source>
        <dbReference type="Pfam" id="PF00107"/>
    </source>
</evidence>
<dbReference type="Gene3D" id="3.40.50.720">
    <property type="entry name" value="NAD(P)-binding Rossmann-like Domain"/>
    <property type="match status" value="1"/>
</dbReference>
<dbReference type="PANTHER" id="PTHR11695">
    <property type="entry name" value="ALCOHOL DEHYDROGENASE RELATED"/>
    <property type="match status" value="1"/>
</dbReference>
<dbReference type="InterPro" id="IPR013149">
    <property type="entry name" value="ADH-like_C"/>
</dbReference>
<dbReference type="Proteomes" id="UP001527099">
    <property type="component" value="Unassembled WGS sequence"/>
</dbReference>
<accession>A0ABT4GH44</accession>
<reference evidence="3 4" key="1">
    <citation type="submission" date="2022-05" db="EMBL/GenBank/DDBJ databases">
        <title>Genome Sequencing of Bee-Associated Microbes.</title>
        <authorList>
            <person name="Dunlap C."/>
        </authorList>
    </citation>
    <scope>NUCLEOTIDE SEQUENCE [LARGE SCALE GENOMIC DNA]</scope>
    <source>
        <strain evidence="3 4">NRRL B-14421</strain>
    </source>
</reference>
<gene>
    <name evidence="3" type="ORF">M5X19_21765</name>
</gene>
<dbReference type="InterPro" id="IPR050700">
    <property type="entry name" value="YIM1/Zinc_Alcohol_DH_Fams"/>
</dbReference>
<dbReference type="InterPro" id="IPR036291">
    <property type="entry name" value="NAD(P)-bd_dom_sf"/>
</dbReference>
<dbReference type="RefSeq" id="WP_268616807.1">
    <property type="nucleotide sequence ID" value="NZ_JAMDMX010000074.1"/>
</dbReference>
<dbReference type="EMBL" id="JAMDMX010000074">
    <property type="protein sequence ID" value="MCY9695512.1"/>
    <property type="molecule type" value="Genomic_DNA"/>
</dbReference>
<organism evidence="3 4">
    <name type="scientific">Paenibacillus alginolyticus</name>
    <dbReference type="NCBI Taxonomy" id="59839"/>
    <lineage>
        <taxon>Bacteria</taxon>
        <taxon>Bacillati</taxon>
        <taxon>Bacillota</taxon>
        <taxon>Bacilli</taxon>
        <taxon>Bacillales</taxon>
        <taxon>Paenibacillaceae</taxon>
        <taxon>Paenibacillus</taxon>
    </lineage>
</organism>
<dbReference type="Pfam" id="PF00107">
    <property type="entry name" value="ADH_zinc_N"/>
    <property type="match status" value="1"/>
</dbReference>
<keyword evidence="4" id="KW-1185">Reference proteome</keyword>
<evidence type="ECO:0000256" key="1">
    <source>
        <dbReference type="ARBA" id="ARBA00023002"/>
    </source>
</evidence>
<dbReference type="SUPFAM" id="SSF51735">
    <property type="entry name" value="NAD(P)-binding Rossmann-fold domains"/>
    <property type="match status" value="1"/>
</dbReference>
<proteinExistence type="predicted"/>
<dbReference type="InterPro" id="IPR002364">
    <property type="entry name" value="Quin_OxRdtase/zeta-crystal_CS"/>
</dbReference>
<evidence type="ECO:0000313" key="3">
    <source>
        <dbReference type="EMBL" id="MCY9695512.1"/>
    </source>
</evidence>